<dbReference type="EMBL" id="JAQQFR010000013">
    <property type="protein sequence ID" value="MFL9880453.1"/>
    <property type="molecule type" value="Genomic_DNA"/>
</dbReference>
<evidence type="ECO:0000259" key="6">
    <source>
        <dbReference type="SMART" id="SM00062"/>
    </source>
</evidence>
<name>A0ABW8ZDR9_9BURK</name>
<dbReference type="SMART" id="SM00062">
    <property type="entry name" value="PBPb"/>
    <property type="match status" value="1"/>
</dbReference>
<gene>
    <name evidence="7" type="ORF">PQR63_18790</name>
</gene>
<comment type="caution">
    <text evidence="7">The sequence shown here is derived from an EMBL/GenBank/DDBJ whole genome shotgun (WGS) entry which is preliminary data.</text>
</comment>
<feature type="signal peptide" evidence="5">
    <location>
        <begin position="1"/>
        <end position="25"/>
    </location>
</feature>
<feature type="region of interest" description="Disordered" evidence="4">
    <location>
        <begin position="298"/>
        <end position="321"/>
    </location>
</feature>
<accession>A0ABW8ZDR9</accession>
<evidence type="ECO:0000256" key="5">
    <source>
        <dbReference type="SAM" id="SignalP"/>
    </source>
</evidence>
<evidence type="ECO:0000256" key="3">
    <source>
        <dbReference type="ARBA" id="ARBA00022729"/>
    </source>
</evidence>
<reference evidence="7 8" key="1">
    <citation type="journal article" date="2024" name="Chem. Sci.">
        <title>Discovery of megapolipeptins by genome mining of a Burkholderiales bacteria collection.</title>
        <authorList>
            <person name="Paulo B.S."/>
            <person name="Recchia M.J.J."/>
            <person name="Lee S."/>
            <person name="Fergusson C.H."/>
            <person name="Romanowski S.B."/>
            <person name="Hernandez A."/>
            <person name="Krull N."/>
            <person name="Liu D.Y."/>
            <person name="Cavanagh H."/>
            <person name="Bos A."/>
            <person name="Gray C.A."/>
            <person name="Murphy B.T."/>
            <person name="Linington R.G."/>
            <person name="Eustaquio A.S."/>
        </authorList>
    </citation>
    <scope>NUCLEOTIDE SEQUENCE [LARGE SCALE GENOMIC DNA]</scope>
    <source>
        <strain evidence="7 8">RL21-008-BIB-B</strain>
    </source>
</reference>
<dbReference type="Pfam" id="PF00497">
    <property type="entry name" value="SBP_bac_3"/>
    <property type="match status" value="1"/>
</dbReference>
<evidence type="ECO:0000256" key="4">
    <source>
        <dbReference type="SAM" id="MobiDB-lite"/>
    </source>
</evidence>
<dbReference type="PANTHER" id="PTHR30085:SF2">
    <property type="entry name" value="GLUTAMATE_ASPARTATE IMPORT SOLUTE-BINDING PROTEIN"/>
    <property type="match status" value="1"/>
</dbReference>
<keyword evidence="8" id="KW-1185">Reference proteome</keyword>
<keyword evidence="3 5" id="KW-0732">Signal</keyword>
<organism evidence="7 8">
    <name type="scientific">Herbaspirillum rhizosphaerae</name>
    <dbReference type="NCBI Taxonomy" id="346179"/>
    <lineage>
        <taxon>Bacteria</taxon>
        <taxon>Pseudomonadati</taxon>
        <taxon>Pseudomonadota</taxon>
        <taxon>Betaproteobacteria</taxon>
        <taxon>Burkholderiales</taxon>
        <taxon>Oxalobacteraceae</taxon>
        <taxon>Herbaspirillum</taxon>
    </lineage>
</organism>
<dbReference type="SUPFAM" id="SSF53850">
    <property type="entry name" value="Periplasmic binding protein-like II"/>
    <property type="match status" value="1"/>
</dbReference>
<dbReference type="RefSeq" id="WP_408169489.1">
    <property type="nucleotide sequence ID" value="NZ_JAQQFR010000013.1"/>
</dbReference>
<evidence type="ECO:0000313" key="7">
    <source>
        <dbReference type="EMBL" id="MFL9880453.1"/>
    </source>
</evidence>
<proteinExistence type="inferred from homology"/>
<comment type="similarity">
    <text evidence="1">Belongs to the bacterial solute-binding protein 3 family.</text>
</comment>
<feature type="domain" description="Solute-binding protein family 3/N-terminal" evidence="6">
    <location>
        <begin position="43"/>
        <end position="275"/>
    </location>
</feature>
<evidence type="ECO:0000256" key="2">
    <source>
        <dbReference type="ARBA" id="ARBA00022448"/>
    </source>
</evidence>
<sequence>MKKLLLALVHVGALVGLQTVHYSHAAQGDELNGTLKKIKEKGVIVLGVRDSTKPFSYLNDKQDYEGYAVDLCLSIAKTIQRKLGMSQLTISMVPVTSSSRIPLIQNGTVDIECGNTTNTAERQNIVEFSPTYYVSGSRLLSKRASNIQSLADLRGKKLAINSGTTHIKMVTMLNDEQKLGIDIIASRDTAEGMLAVETGRAVAFMNDDIVLASLAGGSKIKNELVVGKDALSVEPFGLIYRKNDPAFKQVVDGSIANIFKSGDINKIYAKWFQSPSLPHGQNLNWPMSPETQAAIAKISNSPNPADYAPLPKEQLSLVRKK</sequence>
<evidence type="ECO:0000313" key="8">
    <source>
        <dbReference type="Proteomes" id="UP001629214"/>
    </source>
</evidence>
<keyword evidence="2" id="KW-0813">Transport</keyword>
<dbReference type="Proteomes" id="UP001629214">
    <property type="component" value="Unassembled WGS sequence"/>
</dbReference>
<evidence type="ECO:0000256" key="1">
    <source>
        <dbReference type="ARBA" id="ARBA00010333"/>
    </source>
</evidence>
<dbReference type="InterPro" id="IPR001638">
    <property type="entry name" value="Solute-binding_3/MltF_N"/>
</dbReference>
<dbReference type="InterPro" id="IPR051455">
    <property type="entry name" value="Bact_solute-bind_prot3"/>
</dbReference>
<feature type="chain" id="PRO_5045577945" evidence="5">
    <location>
        <begin position="26"/>
        <end position="321"/>
    </location>
</feature>
<dbReference type="PANTHER" id="PTHR30085">
    <property type="entry name" value="AMINO ACID ABC TRANSPORTER PERMEASE"/>
    <property type="match status" value="1"/>
</dbReference>
<protein>
    <submittedName>
        <fullName evidence="7">Amino acid ABC transporter substrate-binding protein</fullName>
    </submittedName>
</protein>
<dbReference type="Gene3D" id="3.40.190.10">
    <property type="entry name" value="Periplasmic binding protein-like II"/>
    <property type="match status" value="2"/>
</dbReference>
<dbReference type="CDD" id="cd13688">
    <property type="entry name" value="PBP2_GltI_DEBP"/>
    <property type="match status" value="1"/>
</dbReference>